<protein>
    <submittedName>
        <fullName evidence="2">Uncharacterized protein</fullName>
    </submittedName>
</protein>
<dbReference type="Proteomes" id="UP001176517">
    <property type="component" value="Unassembled WGS sequence"/>
</dbReference>
<reference evidence="2" key="1">
    <citation type="journal article" date="2023" name="PhytoFront">
        <title>Draft Genome Resources of Seven Strains of Tilletia horrida, Causal Agent of Kernel Smut of Rice.</title>
        <authorList>
            <person name="Khanal S."/>
            <person name="Antony Babu S."/>
            <person name="Zhou X.G."/>
        </authorList>
    </citation>
    <scope>NUCLEOTIDE SEQUENCE</scope>
    <source>
        <strain evidence="2">TX6</strain>
    </source>
</reference>
<proteinExistence type="predicted"/>
<dbReference type="AlphaFoldDB" id="A0AAN6JR41"/>
<evidence type="ECO:0000256" key="1">
    <source>
        <dbReference type="SAM" id="Phobius"/>
    </source>
</evidence>
<sequence length="107" mass="11828">MATKQSAFNDDDAAQVADLIAAAGRWVCLASISITAISIFGLMGGWEFFFLKDDTTAPHISSRHTGSDAAAFMRWPFSLSYFLPLLVPLTLYLVIARWTGEKLFRHA</sequence>
<feature type="transmembrane region" description="Helical" evidence="1">
    <location>
        <begin position="75"/>
        <end position="95"/>
    </location>
</feature>
<dbReference type="EMBL" id="JAPDMZ010000134">
    <property type="protein sequence ID" value="KAK0548504.1"/>
    <property type="molecule type" value="Genomic_DNA"/>
</dbReference>
<evidence type="ECO:0000313" key="3">
    <source>
        <dbReference type="Proteomes" id="UP001176517"/>
    </source>
</evidence>
<comment type="caution">
    <text evidence="2">The sequence shown here is derived from an EMBL/GenBank/DDBJ whole genome shotgun (WGS) entry which is preliminary data.</text>
</comment>
<accession>A0AAN6JR41</accession>
<gene>
    <name evidence="2" type="ORF">OC846_004453</name>
</gene>
<keyword evidence="1" id="KW-0472">Membrane</keyword>
<dbReference type="InterPro" id="IPR029164">
    <property type="entry name" value="PIG-Y"/>
</dbReference>
<keyword evidence="1" id="KW-1133">Transmembrane helix</keyword>
<dbReference type="Pfam" id="PF15159">
    <property type="entry name" value="PIG-Y"/>
    <property type="match status" value="1"/>
</dbReference>
<organism evidence="2 3">
    <name type="scientific">Tilletia horrida</name>
    <dbReference type="NCBI Taxonomy" id="155126"/>
    <lineage>
        <taxon>Eukaryota</taxon>
        <taxon>Fungi</taxon>
        <taxon>Dikarya</taxon>
        <taxon>Basidiomycota</taxon>
        <taxon>Ustilaginomycotina</taxon>
        <taxon>Exobasidiomycetes</taxon>
        <taxon>Tilletiales</taxon>
        <taxon>Tilletiaceae</taxon>
        <taxon>Tilletia</taxon>
    </lineage>
</organism>
<name>A0AAN6JR41_9BASI</name>
<keyword evidence="3" id="KW-1185">Reference proteome</keyword>
<keyword evidence="1" id="KW-0812">Transmembrane</keyword>
<feature type="transmembrane region" description="Helical" evidence="1">
    <location>
        <begin position="26"/>
        <end position="46"/>
    </location>
</feature>
<evidence type="ECO:0000313" key="2">
    <source>
        <dbReference type="EMBL" id="KAK0548504.1"/>
    </source>
</evidence>